<evidence type="ECO:0000313" key="2">
    <source>
        <dbReference type="EMBL" id="PYG88122.1"/>
    </source>
</evidence>
<keyword evidence="1" id="KW-1133">Transmembrane helix</keyword>
<dbReference type="RefSeq" id="WP_110461510.1">
    <property type="nucleotide sequence ID" value="NZ_QKMR01000007.1"/>
</dbReference>
<sequence length="303" mass="35134">MKYTIKESMEILGVTEDSSRYDIETKYDIIMKKYQQLKSEGKLEETSEENFQKSTDAFRILMGYEIDEPEVEKKDTFMDKAYKKVGIDRKKADNFFHYYKFHILISIIVLIIIGMSVKSFVYRVEPDIRLGMIGEINSSGFDVLGEKIKENVPEIKEIAFDSATYTDSYADPQEYANVSKIMVLLSASDTDLYILNKFAYDNYADDGVFMPLEDIAKDLGIDASKSNYLKTRAVEEWEDPKLDQKERKVIKYRDEEPKLYGIDITDSDFFKDIDVVGPEKILVIRSDAEKLDLILKLVKLFTK</sequence>
<keyword evidence="3" id="KW-1185">Reference proteome</keyword>
<keyword evidence="1" id="KW-0472">Membrane</keyword>
<keyword evidence="1" id="KW-0812">Transmembrane</keyword>
<proteinExistence type="predicted"/>
<dbReference type="Proteomes" id="UP000248132">
    <property type="component" value="Unassembled WGS sequence"/>
</dbReference>
<protein>
    <submittedName>
        <fullName evidence="2">Uncharacterized protein</fullName>
    </submittedName>
</protein>
<evidence type="ECO:0000313" key="3">
    <source>
        <dbReference type="Proteomes" id="UP000248132"/>
    </source>
</evidence>
<accession>A0A318XQF7</accession>
<dbReference type="EMBL" id="QKMR01000007">
    <property type="protein sequence ID" value="PYG88122.1"/>
    <property type="molecule type" value="Genomic_DNA"/>
</dbReference>
<dbReference type="OrthoDB" id="1738492at2"/>
<reference evidence="2 3" key="1">
    <citation type="submission" date="2018-06" db="EMBL/GenBank/DDBJ databases">
        <title>Genomic Encyclopedia of Type Strains, Phase I: the one thousand microbial genomes (KMG-I) project.</title>
        <authorList>
            <person name="Kyrpides N."/>
        </authorList>
    </citation>
    <scope>NUCLEOTIDE SEQUENCE [LARGE SCALE GENOMIC DNA]</scope>
    <source>
        <strain evidence="2 3">DSM 19573</strain>
    </source>
</reference>
<feature type="transmembrane region" description="Helical" evidence="1">
    <location>
        <begin position="98"/>
        <end position="117"/>
    </location>
</feature>
<dbReference type="AlphaFoldDB" id="A0A318XQF7"/>
<evidence type="ECO:0000256" key="1">
    <source>
        <dbReference type="SAM" id="Phobius"/>
    </source>
</evidence>
<name>A0A318XQF7_9FIRM</name>
<gene>
    <name evidence="2" type="ORF">LY28_01453</name>
</gene>
<organism evidence="2 3">
    <name type="scientific">Ruminiclostridium sufflavum DSM 19573</name>
    <dbReference type="NCBI Taxonomy" id="1121337"/>
    <lineage>
        <taxon>Bacteria</taxon>
        <taxon>Bacillati</taxon>
        <taxon>Bacillota</taxon>
        <taxon>Clostridia</taxon>
        <taxon>Eubacteriales</taxon>
        <taxon>Oscillospiraceae</taxon>
        <taxon>Ruminiclostridium</taxon>
    </lineage>
</organism>
<comment type="caution">
    <text evidence="2">The sequence shown here is derived from an EMBL/GenBank/DDBJ whole genome shotgun (WGS) entry which is preliminary data.</text>
</comment>